<feature type="transmembrane region" description="Helical" evidence="7">
    <location>
        <begin position="234"/>
        <end position="255"/>
    </location>
</feature>
<dbReference type="InterPro" id="IPR011701">
    <property type="entry name" value="MFS"/>
</dbReference>
<comment type="caution">
    <text evidence="9">The sequence shown here is derived from an EMBL/GenBank/DDBJ whole genome shotgun (WGS) entry which is preliminary data.</text>
</comment>
<evidence type="ECO:0000256" key="1">
    <source>
        <dbReference type="ARBA" id="ARBA00004141"/>
    </source>
</evidence>
<feature type="transmembrane region" description="Helical" evidence="7">
    <location>
        <begin position="341"/>
        <end position="364"/>
    </location>
</feature>
<evidence type="ECO:0000256" key="5">
    <source>
        <dbReference type="ARBA" id="ARBA00023136"/>
    </source>
</evidence>
<dbReference type="PROSITE" id="PS50850">
    <property type="entry name" value="MFS"/>
    <property type="match status" value="1"/>
</dbReference>
<feature type="transmembrane region" description="Helical" evidence="7">
    <location>
        <begin position="147"/>
        <end position="167"/>
    </location>
</feature>
<evidence type="ECO:0000256" key="7">
    <source>
        <dbReference type="SAM" id="Phobius"/>
    </source>
</evidence>
<dbReference type="Gene3D" id="1.20.1250.20">
    <property type="entry name" value="MFS general substrate transporter like domains"/>
    <property type="match status" value="1"/>
</dbReference>
<dbReference type="AlphaFoldDB" id="A0A9W8E8Q4"/>
<feature type="transmembrane region" description="Helical" evidence="7">
    <location>
        <begin position="409"/>
        <end position="428"/>
    </location>
</feature>
<evidence type="ECO:0000313" key="9">
    <source>
        <dbReference type="EMBL" id="KAJ1967593.1"/>
    </source>
</evidence>
<dbReference type="OrthoDB" id="2441642at2759"/>
<comment type="subcellular location">
    <subcellularLocation>
        <location evidence="1">Membrane</location>
        <topology evidence="1">Multi-pass membrane protein</topology>
    </subcellularLocation>
</comment>
<dbReference type="GO" id="GO:0022857">
    <property type="term" value="F:transmembrane transporter activity"/>
    <property type="evidence" value="ECO:0007669"/>
    <property type="project" value="InterPro"/>
</dbReference>
<feature type="transmembrane region" description="Helical" evidence="7">
    <location>
        <begin position="81"/>
        <end position="104"/>
    </location>
</feature>
<feature type="region of interest" description="Disordered" evidence="6">
    <location>
        <begin position="1"/>
        <end position="29"/>
    </location>
</feature>
<gene>
    <name evidence="9" type="ORF">IWQ62_001760</name>
</gene>
<dbReference type="InterPro" id="IPR020846">
    <property type="entry name" value="MFS_dom"/>
</dbReference>
<feature type="transmembrane region" description="Helical" evidence="7">
    <location>
        <begin position="305"/>
        <end position="329"/>
    </location>
</feature>
<dbReference type="SUPFAM" id="SSF103473">
    <property type="entry name" value="MFS general substrate transporter"/>
    <property type="match status" value="1"/>
</dbReference>
<sequence length="540" mass="59864">MSDITPVDTTERKDVSCDSGQETAEKSVNESLIRELEGDTIHPGTFGTLTLNESADDEKSHQSTDDDALVYSPFSPMQKKIMVVTVSLCSMLSSFAATVFLPALRNVAEDLDSSLSRINFTVSVFLIGNGIAPMVWGPIADQFGRRFPYSVGSFIGAAASVGCAVANSDSLLIAMRFFQSFGGSSTMVVGAGTISDIYEPHQRGSALGWYYSGQMLGPTLGTIIGGYVAETLGWRWTFWLTAIIYGISFIVLTFIQPETMRVAVARKRKMPLKGLPPGIHLQPRLKFDIRRVKPFEMMPTLKLPYVWIPTVGTSLLIGAYYSISIAISILLSRDYGYSPSTIGLCFIAFGGGNVFGATIGGSMADYTFVRKCRQLKSVPEENRVPSTKEADDQSFHDSRDLPFERRFDFNLFTFTLFPMSLIAYGWLMQYKVHIVFPLILEFICGFCSVATFGTFTTYLVDLFTARSSSITSLTNLFRCLYGAVWTGILNIVMQRMGTGWTFTFMGFTVFIGTALLVTLYRKGASWRQKYPPHEFTPQVR</sequence>
<feature type="transmembrane region" description="Helical" evidence="7">
    <location>
        <begin position="499"/>
        <end position="520"/>
    </location>
</feature>
<dbReference type="CDD" id="cd17323">
    <property type="entry name" value="MFS_Tpo1_MDR_like"/>
    <property type="match status" value="1"/>
</dbReference>
<proteinExistence type="predicted"/>
<reference evidence="9" key="1">
    <citation type="submission" date="2022-07" db="EMBL/GenBank/DDBJ databases">
        <title>Phylogenomic reconstructions and comparative analyses of Kickxellomycotina fungi.</title>
        <authorList>
            <person name="Reynolds N.K."/>
            <person name="Stajich J.E."/>
            <person name="Barry K."/>
            <person name="Grigoriev I.V."/>
            <person name="Crous P."/>
            <person name="Smith M.E."/>
        </authorList>
    </citation>
    <scope>NUCLEOTIDE SEQUENCE</scope>
    <source>
        <strain evidence="9">RSA 1196</strain>
    </source>
</reference>
<feature type="transmembrane region" description="Helical" evidence="7">
    <location>
        <begin position="173"/>
        <end position="195"/>
    </location>
</feature>
<dbReference type="PANTHER" id="PTHR23502">
    <property type="entry name" value="MAJOR FACILITATOR SUPERFAMILY"/>
    <property type="match status" value="1"/>
</dbReference>
<feature type="transmembrane region" description="Helical" evidence="7">
    <location>
        <begin position="207"/>
        <end position="228"/>
    </location>
</feature>
<dbReference type="PANTHER" id="PTHR23502:SF51">
    <property type="entry name" value="QUINIDINE RESISTANCE PROTEIN 1-RELATED"/>
    <property type="match status" value="1"/>
</dbReference>
<feature type="domain" description="Major facilitator superfamily (MFS) profile" evidence="8">
    <location>
        <begin position="82"/>
        <end position="524"/>
    </location>
</feature>
<protein>
    <recommendedName>
        <fullName evidence="8">Major facilitator superfamily (MFS) profile domain-containing protein</fullName>
    </recommendedName>
</protein>
<evidence type="ECO:0000256" key="6">
    <source>
        <dbReference type="SAM" id="MobiDB-lite"/>
    </source>
</evidence>
<keyword evidence="10" id="KW-1185">Reference proteome</keyword>
<evidence type="ECO:0000313" key="10">
    <source>
        <dbReference type="Proteomes" id="UP001150925"/>
    </source>
</evidence>
<evidence type="ECO:0000256" key="4">
    <source>
        <dbReference type="ARBA" id="ARBA00022989"/>
    </source>
</evidence>
<organism evidence="9 10">
    <name type="scientific">Dispira parvispora</name>
    <dbReference type="NCBI Taxonomy" id="1520584"/>
    <lineage>
        <taxon>Eukaryota</taxon>
        <taxon>Fungi</taxon>
        <taxon>Fungi incertae sedis</taxon>
        <taxon>Zoopagomycota</taxon>
        <taxon>Kickxellomycotina</taxon>
        <taxon>Dimargaritomycetes</taxon>
        <taxon>Dimargaritales</taxon>
        <taxon>Dimargaritaceae</taxon>
        <taxon>Dispira</taxon>
    </lineage>
</organism>
<keyword evidence="2" id="KW-0813">Transport</keyword>
<dbReference type="InterPro" id="IPR036259">
    <property type="entry name" value="MFS_trans_sf"/>
</dbReference>
<keyword evidence="5 7" id="KW-0472">Membrane</keyword>
<dbReference type="Pfam" id="PF07690">
    <property type="entry name" value="MFS_1"/>
    <property type="match status" value="1"/>
</dbReference>
<feature type="region of interest" description="Disordered" evidence="6">
    <location>
        <begin position="47"/>
        <end position="66"/>
    </location>
</feature>
<keyword evidence="3 7" id="KW-0812">Transmembrane</keyword>
<dbReference type="Proteomes" id="UP001150925">
    <property type="component" value="Unassembled WGS sequence"/>
</dbReference>
<name>A0A9W8E8Q4_9FUNG</name>
<dbReference type="EMBL" id="JANBPY010000312">
    <property type="protein sequence ID" value="KAJ1967593.1"/>
    <property type="molecule type" value="Genomic_DNA"/>
</dbReference>
<feature type="transmembrane region" description="Helical" evidence="7">
    <location>
        <begin position="116"/>
        <end position="135"/>
    </location>
</feature>
<feature type="transmembrane region" description="Helical" evidence="7">
    <location>
        <begin position="475"/>
        <end position="493"/>
    </location>
</feature>
<accession>A0A9W8E8Q4</accession>
<evidence type="ECO:0000256" key="3">
    <source>
        <dbReference type="ARBA" id="ARBA00022692"/>
    </source>
</evidence>
<keyword evidence="4 7" id="KW-1133">Transmembrane helix</keyword>
<evidence type="ECO:0000256" key="2">
    <source>
        <dbReference type="ARBA" id="ARBA00022448"/>
    </source>
</evidence>
<dbReference type="GO" id="GO:0005886">
    <property type="term" value="C:plasma membrane"/>
    <property type="evidence" value="ECO:0007669"/>
    <property type="project" value="TreeGrafter"/>
</dbReference>
<feature type="transmembrane region" description="Helical" evidence="7">
    <location>
        <begin position="434"/>
        <end position="463"/>
    </location>
</feature>
<evidence type="ECO:0000259" key="8">
    <source>
        <dbReference type="PROSITE" id="PS50850"/>
    </source>
</evidence>